<evidence type="ECO:0000313" key="1">
    <source>
        <dbReference type="EMBL" id="NQE36849.1"/>
    </source>
</evidence>
<sequence length="283" mass="32392">MKGTELDFVDRQTGRHLLDSLYEKFAKPQLHDTFKPNNPSIYIRHEQGQVIDGNYIIEIVFEDSRTGFYAESRVPISGNNPPVMVIRGYGSWYPFERVLEDTPDVFMAKLERQLKSAQTAGAIDWIKQQFHSGNPPDVIGESLGGKVAQQIAAKYPDYIRSTVIFNSLGVSEKLAKTSTANNVFHYFTLGERYAFWANQGDYIPGTIFVISQRGNNCCYKIEEAIVRMARFEGKFLKRRAIVAILAQLLLVNRHNAIVLNKRRPVVVQIDRTQLQVFRKNRFV</sequence>
<dbReference type="InterPro" id="IPR029058">
    <property type="entry name" value="AB_hydrolase_fold"/>
</dbReference>
<keyword evidence="2" id="KW-1185">Reference proteome</keyword>
<dbReference type="Gene3D" id="3.40.50.1820">
    <property type="entry name" value="alpha/beta hydrolase"/>
    <property type="match status" value="1"/>
</dbReference>
<protein>
    <submittedName>
        <fullName evidence="1">Uncharacterized protein</fullName>
    </submittedName>
</protein>
<organism evidence="1 2">
    <name type="scientific">Microcoleus asticus IPMA8</name>
    <dbReference type="NCBI Taxonomy" id="2563858"/>
    <lineage>
        <taxon>Bacteria</taxon>
        <taxon>Bacillati</taxon>
        <taxon>Cyanobacteriota</taxon>
        <taxon>Cyanophyceae</taxon>
        <taxon>Oscillatoriophycideae</taxon>
        <taxon>Oscillatoriales</taxon>
        <taxon>Microcoleaceae</taxon>
        <taxon>Microcoleus</taxon>
        <taxon>Microcoleus asticus</taxon>
    </lineage>
</organism>
<dbReference type="EMBL" id="SRRZ01000101">
    <property type="protein sequence ID" value="NQE36849.1"/>
    <property type="molecule type" value="Genomic_DNA"/>
</dbReference>
<comment type="caution">
    <text evidence="1">The sequence shown here is derived from an EMBL/GenBank/DDBJ whole genome shotgun (WGS) entry which is preliminary data.</text>
</comment>
<dbReference type="RefSeq" id="WP_172190709.1">
    <property type="nucleotide sequence ID" value="NZ_CAWPPK010000004.1"/>
</dbReference>
<gene>
    <name evidence="1" type="ORF">E5S67_04615</name>
</gene>
<accession>A0ABX2D2H7</accession>
<dbReference type="SUPFAM" id="SSF53474">
    <property type="entry name" value="alpha/beta-Hydrolases"/>
    <property type="match status" value="1"/>
</dbReference>
<name>A0ABX2D2H7_9CYAN</name>
<reference evidence="1 2" key="1">
    <citation type="journal article" date="2020" name="Sci. Rep.">
        <title>A novel cyanobacterial geosmin producer, revising GeoA distribution and dispersion patterns in Bacteria.</title>
        <authorList>
            <person name="Churro C."/>
            <person name="Semedo-Aguiar A.P."/>
            <person name="Silva A.D."/>
            <person name="Pereira-Leal J.B."/>
            <person name="Leite R.B."/>
        </authorList>
    </citation>
    <scope>NUCLEOTIDE SEQUENCE [LARGE SCALE GENOMIC DNA]</scope>
    <source>
        <strain evidence="1 2">IPMA8</strain>
    </source>
</reference>
<evidence type="ECO:0000313" key="2">
    <source>
        <dbReference type="Proteomes" id="UP000702425"/>
    </source>
</evidence>
<proteinExistence type="predicted"/>
<dbReference type="Proteomes" id="UP000702425">
    <property type="component" value="Unassembled WGS sequence"/>
</dbReference>